<proteinExistence type="predicted"/>
<accession>A0A1Y6D235</accession>
<evidence type="ECO:0000256" key="1">
    <source>
        <dbReference type="SAM" id="MobiDB-lite"/>
    </source>
</evidence>
<gene>
    <name evidence="2" type="ORF">SAMN02949497_1770</name>
</gene>
<protein>
    <recommendedName>
        <fullName evidence="4">DUF1631 domain-containing protein</fullName>
    </recommendedName>
</protein>
<reference evidence="2 3" key="1">
    <citation type="submission" date="2016-12" db="EMBL/GenBank/DDBJ databases">
        <authorList>
            <person name="Song W.-J."/>
            <person name="Kurnit D.M."/>
        </authorList>
    </citation>
    <scope>NUCLEOTIDE SEQUENCE [LARGE SCALE GENOMIC DNA]</scope>
    <source>
        <strain evidence="2 3">175</strain>
    </source>
</reference>
<feature type="region of interest" description="Disordered" evidence="1">
    <location>
        <begin position="292"/>
        <end position="326"/>
    </location>
</feature>
<evidence type="ECO:0000313" key="3">
    <source>
        <dbReference type="Proteomes" id="UP000192923"/>
    </source>
</evidence>
<dbReference type="Proteomes" id="UP000192923">
    <property type="component" value="Unassembled WGS sequence"/>
</dbReference>
<dbReference type="STRING" id="1760988.SAMN02949497_1770"/>
<dbReference type="InterPro" id="IPR012434">
    <property type="entry name" value="DUF1631"/>
</dbReference>
<feature type="compositionally biased region" description="Low complexity" evidence="1">
    <location>
        <begin position="316"/>
        <end position="326"/>
    </location>
</feature>
<dbReference type="EMBL" id="FXAM01000001">
    <property type="protein sequence ID" value="SMF94454.1"/>
    <property type="molecule type" value="Genomic_DNA"/>
</dbReference>
<keyword evidence="3" id="KW-1185">Reference proteome</keyword>
<name>A0A1Y6D235_9GAMM</name>
<feature type="compositionally biased region" description="Pro residues" evidence="1">
    <location>
        <begin position="249"/>
        <end position="261"/>
    </location>
</feature>
<dbReference type="AlphaFoldDB" id="A0A1Y6D235"/>
<feature type="region of interest" description="Disordered" evidence="1">
    <location>
        <begin position="243"/>
        <end position="272"/>
    </location>
</feature>
<sequence length="795" mass="88186">MDSYKTHSSATEAAYPGMLPRYLDLLRTCRDRVVEGFGGLFESMFDELDDFMLQLAENAETNQQRGHYFEAMHTALLNQAGLKQIFTGEIAKGFDNFAAGQAEPLRTPVAQQQRKLSLIDQDDYEVSLAYAEVTRKANEAYMGQLLALNHRLAVLAGGVKLGETHPGLPGCPAQICDAMQTALEALSPEVEFDLLIQWAGEFERRIMQQADGLYQAYNRELILGGILPHLSLEAIGFEAATTGSSLLKPTPPEPVEPPASAPPEDEEPEATPEHELFQGIQDLLANRRREPLPAIVPPDDESALPGHAPTESPGPMAARPARTATSPAMHTDYASLMRSLNALQFNAPSLAQVSFAQMPLDAVKENFAQQSAALATLVQEQQVSSADADIIDLVGMLFEFILNDKSLPDSAKALLSHLHTPYLKVAMLDRKFFFRNKHPARRLLNALSQAGALCNGEGDVQGIFAKMRGVVERVVQDFEDDTRLFNTLLEDFTAFVDQFGHRSEAMEKRSVEAAKGRERLREARQAVSRALVDMTWDHPLPKTIDTLVMGSWANLLVLVYLRNGPDSQQWRDGIQVVTDIIWSVQPKTSPAERYKLWDMLPGLKSRIQDGLALIGDPEVNTKAVMNDIDAVFDDLLSAKEEEETRNLLEPPPGPLPDIRLDITPAPPEIQSDRAVWDDIDPPLPPTEPPSKYLPPEVVRYAEILKVVKLGTWFEFGVPETKARIRAKLSWFSPHTSYYIFVDQGGIQVAVKSMRTLCHEMARGETRIVPIAKKPLMDRALETVHSLLGQSDKQPA</sequence>
<evidence type="ECO:0008006" key="4">
    <source>
        <dbReference type="Google" id="ProtNLM"/>
    </source>
</evidence>
<evidence type="ECO:0000313" key="2">
    <source>
        <dbReference type="EMBL" id="SMF94454.1"/>
    </source>
</evidence>
<organism evidence="2 3">
    <name type="scientific">Methylomagnum ishizawai</name>
    <dbReference type="NCBI Taxonomy" id="1760988"/>
    <lineage>
        <taxon>Bacteria</taxon>
        <taxon>Pseudomonadati</taxon>
        <taxon>Pseudomonadota</taxon>
        <taxon>Gammaproteobacteria</taxon>
        <taxon>Methylococcales</taxon>
        <taxon>Methylococcaceae</taxon>
        <taxon>Methylomagnum</taxon>
    </lineage>
</organism>
<dbReference type="Pfam" id="PF07793">
    <property type="entry name" value="DUF1631"/>
    <property type="match status" value="1"/>
</dbReference>
<dbReference type="OrthoDB" id="6188167at2"/>